<dbReference type="AlphaFoldDB" id="A0A8T4C8D1"/>
<evidence type="ECO:0000313" key="2">
    <source>
        <dbReference type="EMBL" id="MBM3282474.1"/>
    </source>
</evidence>
<dbReference type="Pfam" id="PF13459">
    <property type="entry name" value="Fer4_15"/>
    <property type="match status" value="1"/>
</dbReference>
<dbReference type="InterPro" id="IPR025595">
    <property type="entry name" value="PterinBD-DUF4346"/>
</dbReference>
<dbReference type="EMBL" id="VGJJ01000035">
    <property type="protein sequence ID" value="MBM3282474.1"/>
    <property type="molecule type" value="Genomic_DNA"/>
</dbReference>
<evidence type="ECO:0000313" key="3">
    <source>
        <dbReference type="Proteomes" id="UP000774699"/>
    </source>
</evidence>
<gene>
    <name evidence="2" type="ORF">FJY86_04010</name>
</gene>
<feature type="domain" description="DUF4346" evidence="1">
    <location>
        <begin position="120"/>
        <end position="200"/>
    </location>
</feature>
<accession>A0A8T4C8D1</accession>
<sequence length="210" mass="23445">MTFSRFERMSSQKIIIEYAPSACIGAGECIKNDPVLFGFNDASKKAILIGGKPHNGKILGEVSGTEERIKYAIAAAASCPVNAFIVKDALTQKILIGDKVHHETLQEISAEYDDMKEFVLDPKGYFLFRVNYEKKEIEAGFCNSKNNVILKVTGKTPISVYHAIATKALLGLRPEHYAYLGRELEKAHYCLVKNIQYVQDDPLETMKPRA</sequence>
<organism evidence="2 3">
    <name type="scientific">Candidatus Iainarchaeum sp</name>
    <dbReference type="NCBI Taxonomy" id="3101447"/>
    <lineage>
        <taxon>Archaea</taxon>
        <taxon>Candidatus Iainarchaeota</taxon>
        <taxon>Candidatus Iainarchaeia</taxon>
        <taxon>Candidatus Iainarchaeales</taxon>
        <taxon>Candidatus Iainarchaeaceae</taxon>
        <taxon>Candidatus Iainarchaeum</taxon>
    </lineage>
</organism>
<dbReference type="Proteomes" id="UP000774699">
    <property type="component" value="Unassembled WGS sequence"/>
</dbReference>
<dbReference type="Pfam" id="PF14251">
    <property type="entry name" value="PterinBD-DUF4346"/>
    <property type="match status" value="1"/>
</dbReference>
<name>A0A8T4C8D1_9ARCH</name>
<reference evidence="2" key="1">
    <citation type="submission" date="2019-03" db="EMBL/GenBank/DDBJ databases">
        <title>Lake Tanganyika Metagenome-Assembled Genomes (MAGs).</title>
        <authorList>
            <person name="Tran P."/>
        </authorList>
    </citation>
    <scope>NUCLEOTIDE SEQUENCE</scope>
    <source>
        <strain evidence="2">M_DeepCast_50m_m2_156</strain>
    </source>
</reference>
<comment type="caution">
    <text evidence="2">The sequence shown here is derived from an EMBL/GenBank/DDBJ whole genome shotgun (WGS) entry which is preliminary data.</text>
</comment>
<evidence type="ECO:0000259" key="1">
    <source>
        <dbReference type="Pfam" id="PF14251"/>
    </source>
</evidence>
<dbReference type="Gene3D" id="3.30.70.20">
    <property type="match status" value="1"/>
</dbReference>
<proteinExistence type="predicted"/>
<protein>
    <recommendedName>
        <fullName evidence="1">DUF4346 domain-containing protein</fullName>
    </recommendedName>
</protein>